<keyword evidence="4 5" id="KW-0472">Membrane</keyword>
<dbReference type="Gene3D" id="1.20.1720.10">
    <property type="entry name" value="Multidrug resistance protein D"/>
    <property type="match status" value="1"/>
</dbReference>
<feature type="transmembrane region" description="Helical" evidence="5">
    <location>
        <begin position="94"/>
        <end position="112"/>
    </location>
</feature>
<comment type="caution">
    <text evidence="7">The sequence shown here is derived from an EMBL/GenBank/DDBJ whole genome shotgun (WGS) entry which is preliminary data.</text>
</comment>
<feature type="transmembrane region" description="Helical" evidence="5">
    <location>
        <begin position="63"/>
        <end position="82"/>
    </location>
</feature>
<dbReference type="Proteomes" id="UP000518878">
    <property type="component" value="Unassembled WGS sequence"/>
</dbReference>
<protein>
    <submittedName>
        <fullName evidence="7">MFS transporter</fullName>
    </submittedName>
</protein>
<sequence length="463" mass="47440">MNVGTSDPKTLAPAAPPAEGILAPPYRAATVGMVSLISLIAFEALAVTTAMPTVARELDGLKAYALAFGGVLATSVIGMTLSGRWSDRKGPAPAMWTGLAGFVLGLLIAGFARDMPTLLVGRLVQGLGAGCLSPALYVIVGRLYPDSLRPKVFASFSAGWVVPALIGPAVSGAIVEHAGWRWVFLGVPLLAIPAAAGLRGALRSLGRPTGKAGTDTTRRMANAIGASLGVCLLFVAGQERGWLAAALFVPAIALLFACGKRLLPPGTLLAARGLPAVIALRGVAASAFFGTEAFLPLAFSREHGLSPMWSGIAISVGALGWFSGSWYQGHYAKVSRQTLLRRGTAMMVIGAVLASLSTFAWMPVAASVAGWLLTGLGMGMLYGTVAVLALSMSGEHEQGTNSSALQLCESLMVATTLAIGGSLFAALLDLSPTAAFAANFAITVTLAALGTVVARRTEIRATP</sequence>
<dbReference type="SUPFAM" id="SSF103473">
    <property type="entry name" value="MFS general substrate transporter"/>
    <property type="match status" value="1"/>
</dbReference>
<dbReference type="InterPro" id="IPR011701">
    <property type="entry name" value="MFS"/>
</dbReference>
<accession>A0A7X5TP68</accession>
<evidence type="ECO:0000256" key="1">
    <source>
        <dbReference type="ARBA" id="ARBA00004141"/>
    </source>
</evidence>
<feature type="domain" description="Major facilitator superfamily (MFS) profile" evidence="6">
    <location>
        <begin position="27"/>
        <end position="462"/>
    </location>
</feature>
<organism evidence="7 8">
    <name type="scientific">Luteibacter yeojuensis</name>
    <dbReference type="NCBI Taxonomy" id="345309"/>
    <lineage>
        <taxon>Bacteria</taxon>
        <taxon>Pseudomonadati</taxon>
        <taxon>Pseudomonadota</taxon>
        <taxon>Gammaproteobacteria</taxon>
        <taxon>Lysobacterales</taxon>
        <taxon>Rhodanobacteraceae</taxon>
        <taxon>Luteibacter</taxon>
    </lineage>
</organism>
<evidence type="ECO:0000313" key="7">
    <source>
        <dbReference type="EMBL" id="NID15166.1"/>
    </source>
</evidence>
<dbReference type="PANTHER" id="PTHR23501:SF154">
    <property type="entry name" value="MULTIDRUG-EFFLUX TRANSPORTER RV1634-RELATED"/>
    <property type="match status" value="1"/>
</dbReference>
<dbReference type="GO" id="GO:0005886">
    <property type="term" value="C:plasma membrane"/>
    <property type="evidence" value="ECO:0007669"/>
    <property type="project" value="TreeGrafter"/>
</dbReference>
<feature type="transmembrane region" description="Helical" evidence="5">
    <location>
        <begin position="152"/>
        <end position="174"/>
    </location>
</feature>
<feature type="transmembrane region" description="Helical" evidence="5">
    <location>
        <begin position="368"/>
        <end position="390"/>
    </location>
</feature>
<dbReference type="EMBL" id="JAAQTL010000001">
    <property type="protein sequence ID" value="NID15166.1"/>
    <property type="molecule type" value="Genomic_DNA"/>
</dbReference>
<dbReference type="PANTHER" id="PTHR23501">
    <property type="entry name" value="MAJOR FACILITATOR SUPERFAMILY"/>
    <property type="match status" value="1"/>
</dbReference>
<gene>
    <name evidence="7" type="ORF">HBF32_06760</name>
</gene>
<evidence type="ECO:0000259" key="6">
    <source>
        <dbReference type="PROSITE" id="PS50850"/>
    </source>
</evidence>
<dbReference type="InterPro" id="IPR020846">
    <property type="entry name" value="MFS_dom"/>
</dbReference>
<evidence type="ECO:0000313" key="8">
    <source>
        <dbReference type="Proteomes" id="UP000518878"/>
    </source>
</evidence>
<dbReference type="GO" id="GO:0022857">
    <property type="term" value="F:transmembrane transporter activity"/>
    <property type="evidence" value="ECO:0007669"/>
    <property type="project" value="InterPro"/>
</dbReference>
<evidence type="ECO:0000256" key="2">
    <source>
        <dbReference type="ARBA" id="ARBA00022692"/>
    </source>
</evidence>
<feature type="transmembrane region" description="Helical" evidence="5">
    <location>
        <begin position="434"/>
        <end position="454"/>
    </location>
</feature>
<proteinExistence type="predicted"/>
<evidence type="ECO:0000256" key="3">
    <source>
        <dbReference type="ARBA" id="ARBA00022989"/>
    </source>
</evidence>
<feature type="transmembrane region" description="Helical" evidence="5">
    <location>
        <begin position="411"/>
        <end position="428"/>
    </location>
</feature>
<feature type="transmembrane region" description="Helical" evidence="5">
    <location>
        <begin position="219"/>
        <end position="236"/>
    </location>
</feature>
<name>A0A7X5TP68_9GAMM</name>
<comment type="subcellular location">
    <subcellularLocation>
        <location evidence="1">Membrane</location>
        <topology evidence="1">Multi-pass membrane protein</topology>
    </subcellularLocation>
</comment>
<feature type="transmembrane region" description="Helical" evidence="5">
    <location>
        <begin position="339"/>
        <end position="362"/>
    </location>
</feature>
<feature type="transmembrane region" description="Helical" evidence="5">
    <location>
        <begin position="309"/>
        <end position="327"/>
    </location>
</feature>
<keyword evidence="2 5" id="KW-0812">Transmembrane</keyword>
<dbReference type="InterPro" id="IPR036259">
    <property type="entry name" value="MFS_trans_sf"/>
</dbReference>
<feature type="transmembrane region" description="Helical" evidence="5">
    <location>
        <begin position="270"/>
        <end position="289"/>
    </location>
</feature>
<dbReference type="RefSeq" id="WP_166698932.1">
    <property type="nucleotide sequence ID" value="NZ_JAAQTL010000001.1"/>
</dbReference>
<reference evidence="7 8" key="1">
    <citation type="journal article" date="2006" name="Int. J. Syst. Evol. Microbiol.">
        <title>Dyella yeojuensis sp. nov., isolated from greenhouse soil in Korea.</title>
        <authorList>
            <person name="Kim B.Y."/>
            <person name="Weon H.Y."/>
            <person name="Lee K.H."/>
            <person name="Seok S.J."/>
            <person name="Kwon S.W."/>
            <person name="Go S.J."/>
            <person name="Stackebrandt E."/>
        </authorList>
    </citation>
    <scope>NUCLEOTIDE SEQUENCE [LARGE SCALE GENOMIC DNA]</scope>
    <source>
        <strain evidence="7 8">DSM 17673</strain>
    </source>
</reference>
<dbReference type="Pfam" id="PF07690">
    <property type="entry name" value="MFS_1"/>
    <property type="match status" value="1"/>
</dbReference>
<dbReference type="AlphaFoldDB" id="A0A7X5TP68"/>
<feature type="transmembrane region" description="Helical" evidence="5">
    <location>
        <begin position="242"/>
        <end position="258"/>
    </location>
</feature>
<feature type="transmembrane region" description="Helical" evidence="5">
    <location>
        <begin position="118"/>
        <end position="140"/>
    </location>
</feature>
<evidence type="ECO:0000256" key="4">
    <source>
        <dbReference type="ARBA" id="ARBA00023136"/>
    </source>
</evidence>
<evidence type="ECO:0000256" key="5">
    <source>
        <dbReference type="SAM" id="Phobius"/>
    </source>
</evidence>
<feature type="transmembrane region" description="Helical" evidence="5">
    <location>
        <begin position="31"/>
        <end position="51"/>
    </location>
</feature>
<dbReference type="Gene3D" id="1.20.1250.20">
    <property type="entry name" value="MFS general substrate transporter like domains"/>
    <property type="match status" value="1"/>
</dbReference>
<feature type="transmembrane region" description="Helical" evidence="5">
    <location>
        <begin position="180"/>
        <end position="198"/>
    </location>
</feature>
<keyword evidence="3 5" id="KW-1133">Transmembrane helix</keyword>
<dbReference type="PROSITE" id="PS50850">
    <property type="entry name" value="MFS"/>
    <property type="match status" value="1"/>
</dbReference>
<keyword evidence="8" id="KW-1185">Reference proteome</keyword>